<sequence length="117" mass="13999">MRRFGSVLISDIVKECLSGDEFAKEIIEDLLNFLIKIRLWRWKYLLSMNGEKNIDSSDLMMLIKEEKEGINKLFSFVYRTDIPTENRIEILLLIKEFIKDEIKWISMDINDIPLQKR</sequence>
<dbReference type="STRING" id="579137.Metvu_0662"/>
<dbReference type="EMBL" id="CP001787">
    <property type="protein sequence ID" value="ACX72521.1"/>
    <property type="molecule type" value="Genomic_DNA"/>
</dbReference>
<dbReference type="KEGG" id="mvu:Metvu_0662"/>
<organism evidence="1 2">
    <name type="scientific">Methanocaldococcus vulcanius (strain ATCC 700851 / DSM 12094 / M7)</name>
    <name type="common">Methanococcus vulcanius</name>
    <dbReference type="NCBI Taxonomy" id="579137"/>
    <lineage>
        <taxon>Archaea</taxon>
        <taxon>Methanobacteriati</taxon>
        <taxon>Methanobacteriota</taxon>
        <taxon>Methanomada group</taxon>
        <taxon>Methanococci</taxon>
        <taxon>Methanococcales</taxon>
        <taxon>Methanocaldococcaceae</taxon>
        <taxon>Methanocaldococcus</taxon>
    </lineage>
</organism>
<protein>
    <submittedName>
        <fullName evidence="1">Uncharacterized protein</fullName>
    </submittedName>
</protein>
<proteinExistence type="predicted"/>
<name>C9RG19_METVM</name>
<evidence type="ECO:0000313" key="1">
    <source>
        <dbReference type="EMBL" id="ACX72521.1"/>
    </source>
</evidence>
<keyword evidence="2" id="KW-1185">Reference proteome</keyword>
<reference evidence="1" key="1">
    <citation type="submission" date="2009-10" db="EMBL/GenBank/DDBJ databases">
        <title>Complete sequence of chromosome of Methanocaldococcus vulcanius M7.</title>
        <authorList>
            <consortium name="US DOE Joint Genome Institute"/>
            <person name="Lucas S."/>
            <person name="Copeland A."/>
            <person name="Lapidus A."/>
            <person name="Glavina del Rio T."/>
            <person name="Dalin E."/>
            <person name="Tice H."/>
            <person name="Bruce D."/>
            <person name="Goodwin L."/>
            <person name="Pitluck S."/>
            <person name="Lcollab F.I."/>
            <person name="Brettin T."/>
            <person name="Detter J.C."/>
            <person name="Han C."/>
            <person name="Tapia R."/>
            <person name="Kuske C.R."/>
            <person name="Schmutz J."/>
            <person name="Larimer F."/>
            <person name="Land M."/>
            <person name="Hauser L."/>
            <person name="Kyrpides N."/>
            <person name="Ovchinikova G."/>
            <person name="Sieprawska-Lupa M."/>
            <person name="Whitman W.B."/>
            <person name="Woyke T."/>
        </authorList>
    </citation>
    <scope>NUCLEOTIDE SEQUENCE [LARGE SCALE GENOMIC DNA]</scope>
    <source>
        <strain evidence="1">M7</strain>
    </source>
</reference>
<dbReference type="Proteomes" id="UP000002063">
    <property type="component" value="Chromosome"/>
</dbReference>
<dbReference type="OrthoDB" id="64181at2157"/>
<dbReference type="GeneID" id="8512996"/>
<dbReference type="HOGENOM" id="CLU_2079428_0_0_2"/>
<evidence type="ECO:0000313" key="2">
    <source>
        <dbReference type="Proteomes" id="UP000002063"/>
    </source>
</evidence>
<dbReference type="AlphaFoldDB" id="C9RG19"/>
<dbReference type="eggNOG" id="arCOG09661">
    <property type="taxonomic scope" value="Archaea"/>
</dbReference>
<dbReference type="RefSeq" id="WP_015732742.1">
    <property type="nucleotide sequence ID" value="NC_013407.1"/>
</dbReference>
<gene>
    <name evidence="1" type="ordered locus">Metvu_0662</name>
</gene>
<accession>C9RG19</accession>